<dbReference type="EMBL" id="BMFS01000009">
    <property type="protein sequence ID" value="GGH04032.1"/>
    <property type="molecule type" value="Genomic_DNA"/>
</dbReference>
<evidence type="ECO:0000313" key="11">
    <source>
        <dbReference type="EMBL" id="GGH04032.1"/>
    </source>
</evidence>
<proteinExistence type="inferred from homology"/>
<dbReference type="Pfam" id="PF01203">
    <property type="entry name" value="T2SSN"/>
    <property type="match status" value="1"/>
</dbReference>
<dbReference type="RefSeq" id="WP_188452493.1">
    <property type="nucleotide sequence ID" value="NZ_BMFS01000009.1"/>
</dbReference>
<comment type="caution">
    <text evidence="11">The sequence shown here is derived from an EMBL/GenBank/DDBJ whole genome shotgun (WGS) entry which is preliminary data.</text>
</comment>
<keyword evidence="5" id="KW-1003">Cell membrane</keyword>
<accession>A0ABQ1XUT4</accession>
<comment type="subcellular location">
    <subcellularLocation>
        <location evidence="1">Cell inner membrane</location>
    </subcellularLocation>
</comment>
<evidence type="ECO:0000256" key="5">
    <source>
        <dbReference type="ARBA" id="ARBA00022475"/>
    </source>
</evidence>
<dbReference type="Proteomes" id="UP000648722">
    <property type="component" value="Unassembled WGS sequence"/>
</dbReference>
<dbReference type="InterPro" id="IPR022792">
    <property type="entry name" value="T2SS_protein-GspN"/>
</dbReference>
<comment type="similarity">
    <text evidence="2">Belongs to the GSP N family.</text>
</comment>
<organism evidence="11 12">
    <name type="scientific">Glycocaulis albus</name>
    <dbReference type="NCBI Taxonomy" id="1382801"/>
    <lineage>
        <taxon>Bacteria</taxon>
        <taxon>Pseudomonadati</taxon>
        <taxon>Pseudomonadota</taxon>
        <taxon>Alphaproteobacteria</taxon>
        <taxon>Maricaulales</taxon>
        <taxon>Maricaulaceae</taxon>
        <taxon>Glycocaulis</taxon>
    </lineage>
</organism>
<keyword evidence="9" id="KW-0472">Membrane</keyword>
<evidence type="ECO:0000256" key="10">
    <source>
        <dbReference type="ARBA" id="ARBA00030772"/>
    </source>
</evidence>
<evidence type="ECO:0000256" key="1">
    <source>
        <dbReference type="ARBA" id="ARBA00004533"/>
    </source>
</evidence>
<evidence type="ECO:0000256" key="3">
    <source>
        <dbReference type="ARBA" id="ARBA00021563"/>
    </source>
</evidence>
<keyword evidence="4" id="KW-0813">Transport</keyword>
<name>A0ABQ1XUT4_9PROT</name>
<evidence type="ECO:0000256" key="4">
    <source>
        <dbReference type="ARBA" id="ARBA00022448"/>
    </source>
</evidence>
<gene>
    <name evidence="11" type="ORF">GCM10007420_20550</name>
</gene>
<evidence type="ECO:0000256" key="2">
    <source>
        <dbReference type="ARBA" id="ARBA00007208"/>
    </source>
</evidence>
<evidence type="ECO:0000256" key="7">
    <source>
        <dbReference type="ARBA" id="ARBA00022692"/>
    </source>
</evidence>
<keyword evidence="7" id="KW-0812">Transmembrane</keyword>
<sequence>MRRLFLYVFAGVLAFAVAAIALMPASALHALILVPRGVQAGHVSGTVWNGYWHDVQLGPVRLTRLEGGLELLSLLRGGPAFQMSVSDPRGRAEGRLVVRDNRVELLGVSGRIVPARLVTLSGPGRAVLTEPVIFSGIDIRFGPHGCEAASGEARFGGLLAIDSRSTGSLPVLDGTLECAGSLPAIRFAGETDDVAIEGHARFGSGAVNWNIAAQPRSDAMALTLRSVGFDGSGGTLRNAGRTVWDGR</sequence>
<keyword evidence="8" id="KW-0653">Protein transport</keyword>
<evidence type="ECO:0000256" key="9">
    <source>
        <dbReference type="ARBA" id="ARBA00023136"/>
    </source>
</evidence>
<keyword evidence="6" id="KW-0997">Cell inner membrane</keyword>
<protein>
    <recommendedName>
        <fullName evidence="3">Type II secretion system protein N</fullName>
    </recommendedName>
    <alternativeName>
        <fullName evidence="10">General secretion pathway protein N</fullName>
    </alternativeName>
</protein>
<evidence type="ECO:0000313" key="12">
    <source>
        <dbReference type="Proteomes" id="UP000648722"/>
    </source>
</evidence>
<reference evidence="12" key="1">
    <citation type="journal article" date="2019" name="Int. J. Syst. Evol. Microbiol.">
        <title>The Global Catalogue of Microorganisms (GCM) 10K type strain sequencing project: providing services to taxonomists for standard genome sequencing and annotation.</title>
        <authorList>
            <consortium name="The Broad Institute Genomics Platform"/>
            <consortium name="The Broad Institute Genome Sequencing Center for Infectious Disease"/>
            <person name="Wu L."/>
            <person name="Ma J."/>
        </authorList>
    </citation>
    <scope>NUCLEOTIDE SEQUENCE [LARGE SCALE GENOMIC DNA]</scope>
    <source>
        <strain evidence="12">CGMCC 1.12766</strain>
    </source>
</reference>
<evidence type="ECO:0000256" key="6">
    <source>
        <dbReference type="ARBA" id="ARBA00022519"/>
    </source>
</evidence>
<evidence type="ECO:0000256" key="8">
    <source>
        <dbReference type="ARBA" id="ARBA00022927"/>
    </source>
</evidence>
<keyword evidence="12" id="KW-1185">Reference proteome</keyword>